<reference evidence="2 3" key="1">
    <citation type="submission" date="2016-09" db="EMBL/GenBank/DDBJ databases">
        <authorList>
            <person name="Capua I."/>
            <person name="De Benedictis P."/>
            <person name="Joannis T."/>
            <person name="Lombin L.H."/>
            <person name="Cattoli G."/>
        </authorList>
    </citation>
    <scope>NUCLEOTIDE SEQUENCE [LARGE SCALE GENOMIC DNA]</scope>
    <source>
        <strain evidence="2 3">IMI 309357</strain>
    </source>
</reference>
<proteinExistence type="predicted"/>
<feature type="region of interest" description="Disordered" evidence="1">
    <location>
        <begin position="25"/>
        <end position="56"/>
    </location>
</feature>
<organism evidence="2 3">
    <name type="scientific">Colletotrichum orchidophilum</name>
    <dbReference type="NCBI Taxonomy" id="1209926"/>
    <lineage>
        <taxon>Eukaryota</taxon>
        <taxon>Fungi</taxon>
        <taxon>Dikarya</taxon>
        <taxon>Ascomycota</taxon>
        <taxon>Pezizomycotina</taxon>
        <taxon>Sordariomycetes</taxon>
        <taxon>Hypocreomycetidae</taxon>
        <taxon>Glomerellales</taxon>
        <taxon>Glomerellaceae</taxon>
        <taxon>Colletotrichum</taxon>
    </lineage>
</organism>
<dbReference type="EMBL" id="MJBS01000106">
    <property type="protein sequence ID" value="OHE94132.1"/>
    <property type="molecule type" value="Genomic_DNA"/>
</dbReference>
<feature type="non-terminal residue" evidence="2">
    <location>
        <position position="1"/>
    </location>
</feature>
<accession>A0A1G4AYL3</accession>
<keyword evidence="3" id="KW-1185">Reference proteome</keyword>
<protein>
    <submittedName>
        <fullName evidence="2">Uncharacterized protein</fullName>
    </submittedName>
</protein>
<evidence type="ECO:0000256" key="1">
    <source>
        <dbReference type="SAM" id="MobiDB-lite"/>
    </source>
</evidence>
<name>A0A1G4AYL3_9PEZI</name>
<sequence length="89" mass="9466">FGGLVCRRPERALGTAECCLVRPRVSLPSGLGPETKGSEDRKQDEDGAGAGALGFRIRPGARPCRPKLPWAEFASHPSQSTHLVRGSQA</sequence>
<gene>
    <name evidence="2" type="ORF">CORC01_10589</name>
</gene>
<evidence type="ECO:0000313" key="2">
    <source>
        <dbReference type="EMBL" id="OHE94132.1"/>
    </source>
</evidence>
<dbReference type="RefSeq" id="XP_022471295.1">
    <property type="nucleotide sequence ID" value="XM_022622216.1"/>
</dbReference>
<dbReference type="OrthoDB" id="10413889at2759"/>
<evidence type="ECO:0000313" key="3">
    <source>
        <dbReference type="Proteomes" id="UP000176998"/>
    </source>
</evidence>
<dbReference type="GeneID" id="34563726"/>
<dbReference type="AlphaFoldDB" id="A0A1G4AYL3"/>
<comment type="caution">
    <text evidence="2">The sequence shown here is derived from an EMBL/GenBank/DDBJ whole genome shotgun (WGS) entry which is preliminary data.</text>
</comment>
<dbReference type="Proteomes" id="UP000176998">
    <property type="component" value="Unassembled WGS sequence"/>
</dbReference>
<feature type="compositionally biased region" description="Basic and acidic residues" evidence="1">
    <location>
        <begin position="36"/>
        <end position="45"/>
    </location>
</feature>